<dbReference type="RefSeq" id="XP_066918872.1">
    <property type="nucleotide sequence ID" value="XM_067062771.1"/>
</dbReference>
<dbReference type="GeneID" id="136806210"/>
<accession>A0A7M5XFI1</accession>
<reference evidence="1" key="1">
    <citation type="submission" date="2021-01" db="UniProtKB">
        <authorList>
            <consortium name="EnsemblMetazoa"/>
        </authorList>
    </citation>
    <scope>IDENTIFICATION</scope>
</reference>
<evidence type="ECO:0000313" key="1">
    <source>
        <dbReference type="EnsemblMetazoa" id="CLYHEMP022451.1"/>
    </source>
</evidence>
<keyword evidence="2" id="KW-1185">Reference proteome</keyword>
<evidence type="ECO:0000313" key="2">
    <source>
        <dbReference type="Proteomes" id="UP000594262"/>
    </source>
</evidence>
<dbReference type="Proteomes" id="UP000594262">
    <property type="component" value="Unplaced"/>
</dbReference>
<sequence>MKNYVDTEIIRLLKDINHQKYKFLYSYWTGCIEGPANETELCQREANRLIQASVNEFAMYSDQFDRNTLKFNPLLTGDQIKRVEVNLILFRNYVFLSVMAMKTITSTYKDQHEKAYVDLYESQLQKNVKFYNDYAKASVDLVKQINLNYTSNYFSSKYEQEMRDHEKNVPDVATTLLPEPDYLITTFVETEIKCKLQMNSRFTDYCKADVSVMLCKKGSKLYVNCKKGDPIPDNWRYKKSYSHYPVWSKYDVSHTPAFLARAICRSELNTKLKDFKSSYALSIKRYWENEVGKLLSCAKKLIDSKNLDNARETGGWKC</sequence>
<dbReference type="AlphaFoldDB" id="A0A7M5XFI1"/>
<protein>
    <submittedName>
        <fullName evidence="1">Uncharacterized protein</fullName>
    </submittedName>
</protein>
<dbReference type="EnsemblMetazoa" id="CLYHEMT022451.1">
    <property type="protein sequence ID" value="CLYHEMP022451.1"/>
    <property type="gene ID" value="CLYHEMG022451"/>
</dbReference>
<proteinExistence type="predicted"/>
<name>A0A7M5XFI1_9CNID</name>
<organism evidence="1 2">
    <name type="scientific">Clytia hemisphaerica</name>
    <dbReference type="NCBI Taxonomy" id="252671"/>
    <lineage>
        <taxon>Eukaryota</taxon>
        <taxon>Metazoa</taxon>
        <taxon>Cnidaria</taxon>
        <taxon>Hydrozoa</taxon>
        <taxon>Hydroidolina</taxon>
        <taxon>Leptothecata</taxon>
        <taxon>Obeliida</taxon>
        <taxon>Clytiidae</taxon>
        <taxon>Clytia</taxon>
    </lineage>
</organism>